<proteinExistence type="predicted"/>
<dbReference type="Pfam" id="PF01636">
    <property type="entry name" value="APH"/>
    <property type="match status" value="1"/>
</dbReference>
<evidence type="ECO:0000313" key="2">
    <source>
        <dbReference type="EMBL" id="KIH86499.1"/>
    </source>
</evidence>
<dbReference type="InterPro" id="IPR051678">
    <property type="entry name" value="AGP_Transferase"/>
</dbReference>
<dbReference type="Proteomes" id="UP000031575">
    <property type="component" value="Unassembled WGS sequence"/>
</dbReference>
<dbReference type="SUPFAM" id="SSF56112">
    <property type="entry name" value="Protein kinase-like (PK-like)"/>
    <property type="match status" value="1"/>
</dbReference>
<feature type="domain" description="Aminoglycoside phosphotransferase" evidence="1">
    <location>
        <begin position="52"/>
        <end position="261"/>
    </location>
</feature>
<name>A0A0C2EK81_9PEZI</name>
<accession>A0A0C2EK81</accession>
<dbReference type="CDD" id="cd05120">
    <property type="entry name" value="APH_ChoK_like"/>
    <property type="match status" value="1"/>
</dbReference>
<evidence type="ECO:0000313" key="3">
    <source>
        <dbReference type="Proteomes" id="UP000031575"/>
    </source>
</evidence>
<evidence type="ECO:0000259" key="1">
    <source>
        <dbReference type="Pfam" id="PF01636"/>
    </source>
</evidence>
<sequence length="292" mass="33853">MDAAPINNTFWMRVSTLLLVRIADRKWYRRWQKGHWGVICISSKLCVRCCERTILNEARALQLVRENTSIPVPKVYCSFEHRGLVYILMERLPGQPLSRDWVYHSDASKAAILRQVKAMVAELRRVQRSNAGGAETDTSVVSGIDGGRFYDGNLPNKRYWGPYATTVDFHRALRSGHVEVPPDAPDWDAETKERFAALRTLLALHENYKEPQPPVLTHGDLSANNILADGDTVTGIIDWETAAWMPAYWEYTNAWHVNPHNPYWQEEVGRFLEPWPQELEMEKLRRRFFDQF</sequence>
<dbReference type="Gene3D" id="3.90.1200.10">
    <property type="match status" value="1"/>
</dbReference>
<keyword evidence="3" id="KW-1185">Reference proteome</keyword>
<dbReference type="PANTHER" id="PTHR21310">
    <property type="entry name" value="AMINOGLYCOSIDE PHOSPHOTRANSFERASE-RELATED-RELATED"/>
    <property type="match status" value="1"/>
</dbReference>
<reference evidence="2 3" key="1">
    <citation type="journal article" date="2014" name="BMC Genomics">
        <title>Comparative genomics of the major fungal agents of human and animal Sporotrichosis: Sporothrix schenckii and Sporothrix brasiliensis.</title>
        <authorList>
            <person name="Teixeira M.M."/>
            <person name="de Almeida L.G."/>
            <person name="Kubitschek-Barreira P."/>
            <person name="Alves F.L."/>
            <person name="Kioshima E.S."/>
            <person name="Abadio A.K."/>
            <person name="Fernandes L."/>
            <person name="Derengowski L.S."/>
            <person name="Ferreira K.S."/>
            <person name="Souza R.C."/>
            <person name="Ruiz J.C."/>
            <person name="de Andrade N.C."/>
            <person name="Paes H.C."/>
            <person name="Nicola A.M."/>
            <person name="Albuquerque P."/>
            <person name="Gerber A.L."/>
            <person name="Martins V.P."/>
            <person name="Peconick L.D."/>
            <person name="Neto A.V."/>
            <person name="Chaucanez C.B."/>
            <person name="Silva P.A."/>
            <person name="Cunha O.L."/>
            <person name="de Oliveira F.F."/>
            <person name="dos Santos T.C."/>
            <person name="Barros A.L."/>
            <person name="Soares M.A."/>
            <person name="de Oliveira L.M."/>
            <person name="Marini M.M."/>
            <person name="Villalobos-Duno H."/>
            <person name="Cunha M.M."/>
            <person name="de Hoog S."/>
            <person name="da Silveira J.F."/>
            <person name="Henrissat B."/>
            <person name="Nino-Vega G.A."/>
            <person name="Cisalpino P.S."/>
            <person name="Mora-Montes H.M."/>
            <person name="Almeida S.R."/>
            <person name="Stajich J.E."/>
            <person name="Lopes-Bezerra L.M."/>
            <person name="Vasconcelos A.T."/>
            <person name="Felipe M.S."/>
        </authorList>
    </citation>
    <scope>NUCLEOTIDE SEQUENCE [LARGE SCALE GENOMIC DNA]</scope>
    <source>
        <strain evidence="2 3">5110</strain>
    </source>
</reference>
<dbReference type="VEuPathDB" id="FungiDB:SPBR_08899"/>
<dbReference type="InterPro" id="IPR002575">
    <property type="entry name" value="Aminoglycoside_PTrfase"/>
</dbReference>
<gene>
    <name evidence="2" type="ORF">SPBR_08899</name>
</gene>
<dbReference type="RefSeq" id="XP_040614509.1">
    <property type="nucleotide sequence ID" value="XM_040767025.1"/>
</dbReference>
<comment type="caution">
    <text evidence="2">The sequence shown here is derived from an EMBL/GenBank/DDBJ whole genome shotgun (WGS) entry which is preliminary data.</text>
</comment>
<dbReference type="HOGENOM" id="CLU_021768_3_0_1"/>
<dbReference type="PANTHER" id="PTHR21310:SF55">
    <property type="entry name" value="AMINOGLYCOSIDE PHOSPHOTRANSFERASE DOMAIN-CONTAINING PROTEIN"/>
    <property type="match status" value="1"/>
</dbReference>
<protein>
    <recommendedName>
        <fullName evidence="1">Aminoglycoside phosphotransferase domain-containing protein</fullName>
    </recommendedName>
</protein>
<dbReference type="GeneID" id="63681946"/>
<dbReference type="OrthoDB" id="8300194at2759"/>
<dbReference type="EMBL" id="AWTV01000011">
    <property type="protein sequence ID" value="KIH86499.1"/>
    <property type="molecule type" value="Genomic_DNA"/>
</dbReference>
<organism evidence="2 3">
    <name type="scientific">Sporothrix brasiliensis 5110</name>
    <dbReference type="NCBI Taxonomy" id="1398154"/>
    <lineage>
        <taxon>Eukaryota</taxon>
        <taxon>Fungi</taxon>
        <taxon>Dikarya</taxon>
        <taxon>Ascomycota</taxon>
        <taxon>Pezizomycotina</taxon>
        <taxon>Sordariomycetes</taxon>
        <taxon>Sordariomycetidae</taxon>
        <taxon>Ophiostomatales</taxon>
        <taxon>Ophiostomataceae</taxon>
        <taxon>Sporothrix</taxon>
    </lineage>
</organism>
<dbReference type="AlphaFoldDB" id="A0A0C2EK81"/>
<dbReference type="InterPro" id="IPR011009">
    <property type="entry name" value="Kinase-like_dom_sf"/>
</dbReference>